<feature type="region of interest" description="Disordered" evidence="1">
    <location>
        <begin position="51"/>
        <end position="89"/>
    </location>
</feature>
<organism evidence="2 3">
    <name type="scientific">Aplosporella prunicola CBS 121167</name>
    <dbReference type="NCBI Taxonomy" id="1176127"/>
    <lineage>
        <taxon>Eukaryota</taxon>
        <taxon>Fungi</taxon>
        <taxon>Dikarya</taxon>
        <taxon>Ascomycota</taxon>
        <taxon>Pezizomycotina</taxon>
        <taxon>Dothideomycetes</taxon>
        <taxon>Dothideomycetes incertae sedis</taxon>
        <taxon>Botryosphaeriales</taxon>
        <taxon>Aplosporellaceae</taxon>
        <taxon>Aplosporella</taxon>
    </lineage>
</organism>
<dbReference type="GeneID" id="54299620"/>
<keyword evidence="3" id="KW-1185">Reference proteome</keyword>
<evidence type="ECO:0000313" key="3">
    <source>
        <dbReference type="Proteomes" id="UP000799438"/>
    </source>
</evidence>
<accession>A0A6A6BEP5</accession>
<feature type="compositionally biased region" description="Basic and acidic residues" evidence="1">
    <location>
        <begin position="61"/>
        <end position="77"/>
    </location>
</feature>
<dbReference type="OrthoDB" id="5398685at2759"/>
<evidence type="ECO:0000313" key="2">
    <source>
        <dbReference type="EMBL" id="KAF2141785.1"/>
    </source>
</evidence>
<protein>
    <submittedName>
        <fullName evidence="2">Uncharacterized protein</fullName>
    </submittedName>
</protein>
<dbReference type="EMBL" id="ML995486">
    <property type="protein sequence ID" value="KAF2141785.1"/>
    <property type="molecule type" value="Genomic_DNA"/>
</dbReference>
<dbReference type="AlphaFoldDB" id="A0A6A6BEP5"/>
<reference evidence="2" key="1">
    <citation type="journal article" date="2020" name="Stud. Mycol.">
        <title>101 Dothideomycetes genomes: a test case for predicting lifestyles and emergence of pathogens.</title>
        <authorList>
            <person name="Haridas S."/>
            <person name="Albert R."/>
            <person name="Binder M."/>
            <person name="Bloem J."/>
            <person name="Labutti K."/>
            <person name="Salamov A."/>
            <person name="Andreopoulos B."/>
            <person name="Baker S."/>
            <person name="Barry K."/>
            <person name="Bills G."/>
            <person name="Bluhm B."/>
            <person name="Cannon C."/>
            <person name="Castanera R."/>
            <person name="Culley D."/>
            <person name="Daum C."/>
            <person name="Ezra D."/>
            <person name="Gonzalez J."/>
            <person name="Henrissat B."/>
            <person name="Kuo A."/>
            <person name="Liang C."/>
            <person name="Lipzen A."/>
            <person name="Lutzoni F."/>
            <person name="Magnuson J."/>
            <person name="Mondo S."/>
            <person name="Nolan M."/>
            <person name="Ohm R."/>
            <person name="Pangilinan J."/>
            <person name="Park H.-J."/>
            <person name="Ramirez L."/>
            <person name="Alfaro M."/>
            <person name="Sun H."/>
            <person name="Tritt A."/>
            <person name="Yoshinaga Y."/>
            <person name="Zwiers L.-H."/>
            <person name="Turgeon B."/>
            <person name="Goodwin S."/>
            <person name="Spatafora J."/>
            <person name="Crous P."/>
            <person name="Grigoriev I."/>
        </authorList>
    </citation>
    <scope>NUCLEOTIDE SEQUENCE</scope>
    <source>
        <strain evidence="2">CBS 121167</strain>
    </source>
</reference>
<dbReference type="Proteomes" id="UP000799438">
    <property type="component" value="Unassembled WGS sequence"/>
</dbReference>
<proteinExistence type="predicted"/>
<evidence type="ECO:0000256" key="1">
    <source>
        <dbReference type="SAM" id="MobiDB-lite"/>
    </source>
</evidence>
<dbReference type="RefSeq" id="XP_033397497.1">
    <property type="nucleotide sequence ID" value="XM_033542123.1"/>
</dbReference>
<name>A0A6A6BEP5_9PEZI</name>
<sequence length="89" mass="9262">MAASQDRDSDFSAGDGADLAQAFKDLARGERTASAMEDHLTALERKIDEMLAQANANAESADQKAPEEASSERKEGTAEGNGGKDSSSA</sequence>
<gene>
    <name evidence="2" type="ORF">K452DRAFT_298450</name>
</gene>